<evidence type="ECO:0008006" key="5">
    <source>
        <dbReference type="Google" id="ProtNLM"/>
    </source>
</evidence>
<feature type="transmembrane region" description="Helical" evidence="2">
    <location>
        <begin position="152"/>
        <end position="171"/>
    </location>
</feature>
<dbReference type="AlphaFoldDB" id="A0AAV9I3N0"/>
<dbReference type="EMBL" id="MU864930">
    <property type="protein sequence ID" value="KAK4466590.1"/>
    <property type="molecule type" value="Genomic_DNA"/>
</dbReference>
<comment type="caution">
    <text evidence="3">The sequence shown here is derived from an EMBL/GenBank/DDBJ whole genome shotgun (WGS) entry which is preliminary data.</text>
</comment>
<keyword evidence="2" id="KW-0472">Membrane</keyword>
<reference evidence="3" key="2">
    <citation type="submission" date="2023-06" db="EMBL/GenBank/DDBJ databases">
        <authorList>
            <consortium name="Lawrence Berkeley National Laboratory"/>
            <person name="Mondo S.J."/>
            <person name="Hensen N."/>
            <person name="Bonometti L."/>
            <person name="Westerberg I."/>
            <person name="Brannstrom I.O."/>
            <person name="Guillou S."/>
            <person name="Cros-Aarteil S."/>
            <person name="Calhoun S."/>
            <person name="Haridas S."/>
            <person name="Kuo A."/>
            <person name="Pangilinan J."/>
            <person name="Riley R."/>
            <person name="Labutti K."/>
            <person name="Andreopoulos B."/>
            <person name="Lipzen A."/>
            <person name="Chen C."/>
            <person name="Yanf M."/>
            <person name="Daum C."/>
            <person name="Ng V."/>
            <person name="Clum A."/>
            <person name="Steindorff A."/>
            <person name="Ohm R."/>
            <person name="Martin F."/>
            <person name="Silar P."/>
            <person name="Natvig D."/>
            <person name="Lalanne C."/>
            <person name="Gautier V."/>
            <person name="Ament-Velasquez S.L."/>
            <person name="Kruys A."/>
            <person name="Hutchinson M.I."/>
            <person name="Powell A.J."/>
            <person name="Barry K."/>
            <person name="Miller A.N."/>
            <person name="Grigoriev I.V."/>
            <person name="Debuchy R."/>
            <person name="Gladieux P."/>
            <person name="Thoren M.H."/>
            <person name="Johannesson H."/>
        </authorList>
    </citation>
    <scope>NUCLEOTIDE SEQUENCE</scope>
    <source>
        <strain evidence="3">PSN324</strain>
    </source>
</reference>
<dbReference type="Proteomes" id="UP001321749">
    <property type="component" value="Unassembled WGS sequence"/>
</dbReference>
<gene>
    <name evidence="3" type="ORF">QBC42DRAFT_258454</name>
</gene>
<evidence type="ECO:0000313" key="4">
    <source>
        <dbReference type="Proteomes" id="UP001321749"/>
    </source>
</evidence>
<reference evidence="3" key="1">
    <citation type="journal article" date="2023" name="Mol. Phylogenet. Evol.">
        <title>Genome-scale phylogeny and comparative genomics of the fungal order Sordariales.</title>
        <authorList>
            <person name="Hensen N."/>
            <person name="Bonometti L."/>
            <person name="Westerberg I."/>
            <person name="Brannstrom I.O."/>
            <person name="Guillou S."/>
            <person name="Cros-Aarteil S."/>
            <person name="Calhoun S."/>
            <person name="Haridas S."/>
            <person name="Kuo A."/>
            <person name="Mondo S."/>
            <person name="Pangilinan J."/>
            <person name="Riley R."/>
            <person name="LaButti K."/>
            <person name="Andreopoulos B."/>
            <person name="Lipzen A."/>
            <person name="Chen C."/>
            <person name="Yan M."/>
            <person name="Daum C."/>
            <person name="Ng V."/>
            <person name="Clum A."/>
            <person name="Steindorff A."/>
            <person name="Ohm R.A."/>
            <person name="Martin F."/>
            <person name="Silar P."/>
            <person name="Natvig D.O."/>
            <person name="Lalanne C."/>
            <person name="Gautier V."/>
            <person name="Ament-Velasquez S.L."/>
            <person name="Kruys A."/>
            <person name="Hutchinson M.I."/>
            <person name="Powell A.J."/>
            <person name="Barry K."/>
            <person name="Miller A.N."/>
            <person name="Grigoriev I.V."/>
            <person name="Debuchy R."/>
            <person name="Gladieux P."/>
            <person name="Hiltunen Thoren M."/>
            <person name="Johannesson H."/>
        </authorList>
    </citation>
    <scope>NUCLEOTIDE SEQUENCE</scope>
    <source>
        <strain evidence="3">PSN324</strain>
    </source>
</reference>
<feature type="region of interest" description="Disordered" evidence="1">
    <location>
        <begin position="97"/>
        <end position="134"/>
    </location>
</feature>
<keyword evidence="4" id="KW-1185">Reference proteome</keyword>
<feature type="compositionally biased region" description="Basic and acidic residues" evidence="1">
    <location>
        <begin position="97"/>
        <end position="106"/>
    </location>
</feature>
<name>A0AAV9I3N0_9PEZI</name>
<accession>A0AAV9I3N0</accession>
<proteinExistence type="predicted"/>
<keyword evidence="2" id="KW-0812">Transmembrane</keyword>
<evidence type="ECO:0000256" key="1">
    <source>
        <dbReference type="SAM" id="MobiDB-lite"/>
    </source>
</evidence>
<feature type="transmembrane region" description="Helical" evidence="2">
    <location>
        <begin position="28"/>
        <end position="48"/>
    </location>
</feature>
<evidence type="ECO:0000313" key="3">
    <source>
        <dbReference type="EMBL" id="KAK4466590.1"/>
    </source>
</evidence>
<organism evidence="3 4">
    <name type="scientific">Cladorrhinum samala</name>
    <dbReference type="NCBI Taxonomy" id="585594"/>
    <lineage>
        <taxon>Eukaryota</taxon>
        <taxon>Fungi</taxon>
        <taxon>Dikarya</taxon>
        <taxon>Ascomycota</taxon>
        <taxon>Pezizomycotina</taxon>
        <taxon>Sordariomycetes</taxon>
        <taxon>Sordariomycetidae</taxon>
        <taxon>Sordariales</taxon>
        <taxon>Podosporaceae</taxon>
        <taxon>Cladorrhinum</taxon>
    </lineage>
</organism>
<sequence length="190" mass="21812">MAHPLPPIPPNKGDVRPVPNKQSFLFTIYSWLSTPLLLLSFILSLILIDLRNSARRGHFHSNDGSNNQQHAHHHSRMPEWLHRIIYRYKPYRYGRDDERKKGKEATEGIQGRVNDDNNNNQQMKGGEGNEGDDEYYHSHQKKLAKMEMDQAFEVRGIVMIVLVAVMTAFGWGTWKGLVWVVGVIRGVLLG</sequence>
<evidence type="ECO:0000256" key="2">
    <source>
        <dbReference type="SAM" id="Phobius"/>
    </source>
</evidence>
<protein>
    <recommendedName>
        <fullName evidence="5">Copper transporter</fullName>
    </recommendedName>
</protein>
<keyword evidence="2" id="KW-1133">Transmembrane helix</keyword>